<gene>
    <name evidence="2" type="ORF">FA046_11450</name>
</gene>
<protein>
    <recommendedName>
        <fullName evidence="4">RND transporter</fullName>
    </recommendedName>
</protein>
<dbReference type="AlphaFoldDB" id="A0A4U1BVU2"/>
<organism evidence="2 3">
    <name type="scientific">Pedobacter cryophilus</name>
    <dbReference type="NCBI Taxonomy" id="2571271"/>
    <lineage>
        <taxon>Bacteria</taxon>
        <taxon>Pseudomonadati</taxon>
        <taxon>Bacteroidota</taxon>
        <taxon>Sphingobacteriia</taxon>
        <taxon>Sphingobacteriales</taxon>
        <taxon>Sphingobacteriaceae</taxon>
        <taxon>Pedobacter</taxon>
    </lineage>
</organism>
<evidence type="ECO:0000313" key="2">
    <source>
        <dbReference type="EMBL" id="TKB96698.1"/>
    </source>
</evidence>
<evidence type="ECO:0000256" key="1">
    <source>
        <dbReference type="SAM" id="Phobius"/>
    </source>
</evidence>
<keyword evidence="3" id="KW-1185">Reference proteome</keyword>
<evidence type="ECO:0008006" key="4">
    <source>
        <dbReference type="Google" id="ProtNLM"/>
    </source>
</evidence>
<keyword evidence="1" id="KW-1133">Transmembrane helix</keyword>
<feature type="transmembrane region" description="Helical" evidence="1">
    <location>
        <begin position="49"/>
        <end position="70"/>
    </location>
</feature>
<dbReference type="Proteomes" id="UP000308181">
    <property type="component" value="Unassembled WGS sequence"/>
</dbReference>
<sequence length="79" mass="9232">MRFKPSDHVKLALILCVTIGLTPYFPVPHSFEKLKWLLQGGNDMQALDYADLVFHNIPWLYLIVATIYWLNTRKKESLV</sequence>
<comment type="caution">
    <text evidence="2">The sequence shown here is derived from an EMBL/GenBank/DDBJ whole genome shotgun (WGS) entry which is preliminary data.</text>
</comment>
<proteinExistence type="predicted"/>
<dbReference type="OrthoDB" id="1467821at2"/>
<name>A0A4U1BVU2_9SPHI</name>
<feature type="transmembrane region" description="Helical" evidence="1">
    <location>
        <begin position="12"/>
        <end position="29"/>
    </location>
</feature>
<reference evidence="2 3" key="1">
    <citation type="submission" date="2019-04" db="EMBL/GenBank/DDBJ databases">
        <title>Pedobacter sp. AR-3-17 sp. nov., isolated from Arctic soil.</title>
        <authorList>
            <person name="Dahal R.H."/>
            <person name="Kim D.-U."/>
        </authorList>
    </citation>
    <scope>NUCLEOTIDE SEQUENCE [LARGE SCALE GENOMIC DNA]</scope>
    <source>
        <strain evidence="2 3">AR-3-17</strain>
    </source>
</reference>
<dbReference type="RefSeq" id="WP_136826664.1">
    <property type="nucleotide sequence ID" value="NZ_SWBP01000004.1"/>
</dbReference>
<keyword evidence="1" id="KW-0472">Membrane</keyword>
<keyword evidence="1" id="KW-0812">Transmembrane</keyword>
<accession>A0A4U1BVU2</accession>
<dbReference type="EMBL" id="SWBP01000004">
    <property type="protein sequence ID" value="TKB96698.1"/>
    <property type="molecule type" value="Genomic_DNA"/>
</dbReference>
<evidence type="ECO:0000313" key="3">
    <source>
        <dbReference type="Proteomes" id="UP000308181"/>
    </source>
</evidence>